<dbReference type="Proteomes" id="UP001433268">
    <property type="component" value="Unassembled WGS sequence"/>
</dbReference>
<keyword evidence="3" id="KW-1185">Reference proteome</keyword>
<dbReference type="RefSeq" id="XP_066664025.1">
    <property type="nucleotide sequence ID" value="XM_066818333.1"/>
</dbReference>
<feature type="region of interest" description="Disordered" evidence="1">
    <location>
        <begin position="1"/>
        <end position="21"/>
    </location>
</feature>
<proteinExistence type="predicted"/>
<gene>
    <name evidence="2" type="ORF">PG997_014019</name>
</gene>
<dbReference type="EMBL" id="JAQQWN010000009">
    <property type="protein sequence ID" value="KAK8067272.1"/>
    <property type="molecule type" value="Genomic_DNA"/>
</dbReference>
<evidence type="ECO:0000313" key="3">
    <source>
        <dbReference type="Proteomes" id="UP001433268"/>
    </source>
</evidence>
<name>A0ABR1V7V8_9PEZI</name>
<dbReference type="GeneID" id="92051393"/>
<protein>
    <submittedName>
        <fullName evidence="2">Uncharacterized protein</fullName>
    </submittedName>
</protein>
<organism evidence="2 3">
    <name type="scientific">Apiospora hydei</name>
    <dbReference type="NCBI Taxonomy" id="1337664"/>
    <lineage>
        <taxon>Eukaryota</taxon>
        <taxon>Fungi</taxon>
        <taxon>Dikarya</taxon>
        <taxon>Ascomycota</taxon>
        <taxon>Pezizomycotina</taxon>
        <taxon>Sordariomycetes</taxon>
        <taxon>Xylariomycetidae</taxon>
        <taxon>Amphisphaeriales</taxon>
        <taxon>Apiosporaceae</taxon>
        <taxon>Apiospora</taxon>
    </lineage>
</organism>
<evidence type="ECO:0000256" key="1">
    <source>
        <dbReference type="SAM" id="MobiDB-lite"/>
    </source>
</evidence>
<reference evidence="2 3" key="1">
    <citation type="submission" date="2023-01" db="EMBL/GenBank/DDBJ databases">
        <title>Analysis of 21 Apiospora genomes using comparative genomics revels a genus with tremendous synthesis potential of carbohydrate active enzymes and secondary metabolites.</title>
        <authorList>
            <person name="Sorensen T."/>
        </authorList>
    </citation>
    <scope>NUCLEOTIDE SEQUENCE [LARGE SCALE GENOMIC DNA]</scope>
    <source>
        <strain evidence="2 3">CBS 114990</strain>
    </source>
</reference>
<evidence type="ECO:0000313" key="2">
    <source>
        <dbReference type="EMBL" id="KAK8067272.1"/>
    </source>
</evidence>
<accession>A0ABR1V7V8</accession>
<feature type="compositionally biased region" description="Basic and acidic residues" evidence="1">
    <location>
        <begin position="1"/>
        <end position="16"/>
    </location>
</feature>
<comment type="caution">
    <text evidence="2">The sequence shown here is derived from an EMBL/GenBank/DDBJ whole genome shotgun (WGS) entry which is preliminary data.</text>
</comment>
<sequence length="290" mass="32739">MEYGTDRRAGHTEHSDGQLALHPRMHENPFTVAAYLRLEDVNKLARTIFIPRVVQITRLLYPLVANPDERHSLDRVFDDFFLRDSDAEFRDKRHPESFSDFREWVHLCAIGECGSDGKPAALVYLLVYAFDLLTRDEDAPGTTSQGPGHLDITGAQLDNMVEGVYDLAEGFPKGGLKVTSKQPMDRGHPPQDPPLSRVQGARIRKYCRIIVLVQYCAREMLELATASRALGAAASSREAGIMFPEGRTGTDNYKRVYLRSVHLAQWDLPVGQRHKPWWMRESRTSPPSGP</sequence>